<comment type="caution">
    <text evidence="2">The sequence shown here is derived from an EMBL/GenBank/DDBJ whole genome shotgun (WGS) entry which is preliminary data.</text>
</comment>
<dbReference type="AlphaFoldDB" id="A0AAD7E178"/>
<name>A0AAD7E178_MYCRO</name>
<gene>
    <name evidence="2" type="ORF">B0H17DRAFT_1175788</name>
</gene>
<dbReference type="EMBL" id="JARKIE010000012">
    <property type="protein sequence ID" value="KAJ7703596.1"/>
    <property type="molecule type" value="Genomic_DNA"/>
</dbReference>
<accession>A0AAD7E178</accession>
<organism evidence="2 3">
    <name type="scientific">Mycena rosella</name>
    <name type="common">Pink bonnet</name>
    <name type="synonym">Agaricus rosellus</name>
    <dbReference type="NCBI Taxonomy" id="1033263"/>
    <lineage>
        <taxon>Eukaryota</taxon>
        <taxon>Fungi</taxon>
        <taxon>Dikarya</taxon>
        <taxon>Basidiomycota</taxon>
        <taxon>Agaricomycotina</taxon>
        <taxon>Agaricomycetes</taxon>
        <taxon>Agaricomycetidae</taxon>
        <taxon>Agaricales</taxon>
        <taxon>Marasmiineae</taxon>
        <taxon>Mycenaceae</taxon>
        <taxon>Mycena</taxon>
    </lineage>
</organism>
<keyword evidence="3" id="KW-1185">Reference proteome</keyword>
<proteinExistence type="predicted"/>
<feature type="region of interest" description="Disordered" evidence="1">
    <location>
        <begin position="1"/>
        <end position="40"/>
    </location>
</feature>
<evidence type="ECO:0000313" key="3">
    <source>
        <dbReference type="Proteomes" id="UP001221757"/>
    </source>
</evidence>
<evidence type="ECO:0000256" key="1">
    <source>
        <dbReference type="SAM" id="MobiDB-lite"/>
    </source>
</evidence>
<feature type="compositionally biased region" description="Low complexity" evidence="1">
    <location>
        <begin position="1"/>
        <end position="19"/>
    </location>
</feature>
<protein>
    <submittedName>
        <fullName evidence="2">Uncharacterized protein</fullName>
    </submittedName>
</protein>
<feature type="region of interest" description="Disordered" evidence="1">
    <location>
        <begin position="188"/>
        <end position="233"/>
    </location>
</feature>
<evidence type="ECO:0000313" key="2">
    <source>
        <dbReference type="EMBL" id="KAJ7703596.1"/>
    </source>
</evidence>
<dbReference type="Proteomes" id="UP001221757">
    <property type="component" value="Unassembled WGS sequence"/>
</dbReference>
<reference evidence="2" key="1">
    <citation type="submission" date="2023-03" db="EMBL/GenBank/DDBJ databases">
        <title>Massive genome expansion in bonnet fungi (Mycena s.s.) driven by repeated elements and novel gene families across ecological guilds.</title>
        <authorList>
            <consortium name="Lawrence Berkeley National Laboratory"/>
            <person name="Harder C.B."/>
            <person name="Miyauchi S."/>
            <person name="Viragh M."/>
            <person name="Kuo A."/>
            <person name="Thoen E."/>
            <person name="Andreopoulos B."/>
            <person name="Lu D."/>
            <person name="Skrede I."/>
            <person name="Drula E."/>
            <person name="Henrissat B."/>
            <person name="Morin E."/>
            <person name="Kohler A."/>
            <person name="Barry K."/>
            <person name="LaButti K."/>
            <person name="Morin E."/>
            <person name="Salamov A."/>
            <person name="Lipzen A."/>
            <person name="Mereny Z."/>
            <person name="Hegedus B."/>
            <person name="Baldrian P."/>
            <person name="Stursova M."/>
            <person name="Weitz H."/>
            <person name="Taylor A."/>
            <person name="Grigoriev I.V."/>
            <person name="Nagy L.G."/>
            <person name="Martin F."/>
            <person name="Kauserud H."/>
        </authorList>
    </citation>
    <scope>NUCLEOTIDE SEQUENCE</scope>
    <source>
        <strain evidence="2">CBHHK067</strain>
    </source>
</reference>
<feature type="region of interest" description="Disordered" evidence="1">
    <location>
        <begin position="249"/>
        <end position="269"/>
    </location>
</feature>
<sequence>MFTLRALRLRPAPARRPACPRAPRPRPPNGPRPPPTNLTRLFSPVLFPVLTRPTATASRRPAGPHYGALPERRQASPLRRGGAHLKVVHDGEADEADVVHPPFCPSPFAFRLSSALPALASPPTSINARGNSREFAAVALMGRAGGAARARDCLKCAAAPVVVPLLIAYSAALLGYCSWGAPGPENATKSSVSVPIPCSRAPRRRPRALSDSAPAHIQRRAAETRGVRHSRGKPTATVRLRLRLRPRNKAPSARSLYARPRARSTEPSLHFARVHQAETEPASPLGRFGVGVSYRARRRSSGCGGTPYEFLRESNRSRANLFLRQQTPADIPLVLENQTVSDSSEREYLSGPQAVLVFASPRRADSEEAVAAASPLEAQANNSGPCPYCFRRTEQ</sequence>
<feature type="compositionally biased region" description="Pro residues" evidence="1">
    <location>
        <begin position="20"/>
        <end position="36"/>
    </location>
</feature>